<feature type="region of interest" description="Disordered" evidence="1">
    <location>
        <begin position="1"/>
        <end position="53"/>
    </location>
</feature>
<comment type="caution">
    <text evidence="2">The sequence shown here is derived from an EMBL/GenBank/DDBJ whole genome shotgun (WGS) entry which is preliminary data.</text>
</comment>
<evidence type="ECO:0000256" key="1">
    <source>
        <dbReference type="SAM" id="MobiDB-lite"/>
    </source>
</evidence>
<proteinExistence type="predicted"/>
<protein>
    <submittedName>
        <fullName evidence="2">Uncharacterized protein</fullName>
    </submittedName>
</protein>
<sequence length="261" mass="28046">MAGSDWSFNIRSSYAYGDSDSEEEGPARSTSRTEPDSDPFDLTTRDGDTVQYKPNPFSIAKINAACRAQRSLNAEPADASHSYKKPQPAVHKLTNPIPQVPKTAKQQSIPADSTAQCEQVAAGRQMKKLGSYKPPTKPVYRQATIGEVVARSAKLKEDKRQSPARPVTPLEAAAVPAPKTAHTSSFQAPPAQPVAEGGSKPTSALHDLNYFAQNFYYPASGRGNAHTGTSGHSEAVKCPNVVMSCKTTSLRLVKNLSYASR</sequence>
<feature type="compositionally biased region" description="Polar residues" evidence="1">
    <location>
        <begin position="104"/>
        <end position="117"/>
    </location>
</feature>
<feature type="region of interest" description="Disordered" evidence="1">
    <location>
        <begin position="152"/>
        <end position="201"/>
    </location>
</feature>
<evidence type="ECO:0000313" key="2">
    <source>
        <dbReference type="EMBL" id="KAF5313511.1"/>
    </source>
</evidence>
<feature type="compositionally biased region" description="Polar residues" evidence="1">
    <location>
        <begin position="1"/>
        <end position="12"/>
    </location>
</feature>
<dbReference type="EMBL" id="JAACJK010000224">
    <property type="protein sequence ID" value="KAF5313511.1"/>
    <property type="molecule type" value="Genomic_DNA"/>
</dbReference>
<reference evidence="2 3" key="1">
    <citation type="journal article" date="2020" name="ISME J.">
        <title>Uncovering the hidden diversity of litter-decomposition mechanisms in mushroom-forming fungi.</title>
        <authorList>
            <person name="Floudas D."/>
            <person name="Bentzer J."/>
            <person name="Ahren D."/>
            <person name="Johansson T."/>
            <person name="Persson P."/>
            <person name="Tunlid A."/>
        </authorList>
    </citation>
    <scope>NUCLEOTIDE SEQUENCE [LARGE SCALE GENOMIC DNA]</scope>
    <source>
        <strain evidence="2 3">CBS 175.51</strain>
    </source>
</reference>
<feature type="region of interest" description="Disordered" evidence="1">
    <location>
        <begin position="72"/>
        <end position="122"/>
    </location>
</feature>
<name>A0A8H5EV72_9AGAR</name>
<dbReference type="Proteomes" id="UP000541558">
    <property type="component" value="Unassembled WGS sequence"/>
</dbReference>
<accession>A0A8H5EV72</accession>
<dbReference type="OrthoDB" id="3271131at2759"/>
<organism evidence="2 3">
    <name type="scientific">Ephemerocybe angulata</name>
    <dbReference type="NCBI Taxonomy" id="980116"/>
    <lineage>
        <taxon>Eukaryota</taxon>
        <taxon>Fungi</taxon>
        <taxon>Dikarya</taxon>
        <taxon>Basidiomycota</taxon>
        <taxon>Agaricomycotina</taxon>
        <taxon>Agaricomycetes</taxon>
        <taxon>Agaricomycetidae</taxon>
        <taxon>Agaricales</taxon>
        <taxon>Agaricineae</taxon>
        <taxon>Psathyrellaceae</taxon>
        <taxon>Ephemerocybe</taxon>
    </lineage>
</organism>
<evidence type="ECO:0000313" key="3">
    <source>
        <dbReference type="Proteomes" id="UP000541558"/>
    </source>
</evidence>
<gene>
    <name evidence="2" type="ORF">D9611_008562</name>
</gene>
<dbReference type="AlphaFoldDB" id="A0A8H5EV72"/>
<keyword evidence="3" id="KW-1185">Reference proteome</keyword>